<protein>
    <recommendedName>
        <fullName evidence="3">GIY-YIG nuclease family protein</fullName>
    </recommendedName>
</protein>
<proteinExistence type="predicted"/>
<dbReference type="Proteomes" id="UP000306808">
    <property type="component" value="Unassembled WGS sequence"/>
</dbReference>
<dbReference type="AlphaFoldDB" id="A0A4U0NCN6"/>
<dbReference type="RefSeq" id="WP_136903086.1">
    <property type="nucleotide sequence ID" value="NZ_SUME01000010.1"/>
</dbReference>
<dbReference type="Gene3D" id="3.40.1440.10">
    <property type="entry name" value="GIY-YIG endonuclease"/>
    <property type="match status" value="1"/>
</dbReference>
<sequence>MKKHCIYIITDSNRLYLEVGYCKDVFLKLHEIEQADGPLFSSAPKFNRIIYSEELPSFEAAQKRVDEIKHFTRMQKERLIRKHNPNWLNIIQRSAPHTKKAVVYA</sequence>
<accession>A0A4U0NCN6</accession>
<gene>
    <name evidence="1" type="ORF">FAZ15_19710</name>
</gene>
<comment type="caution">
    <text evidence="1">The sequence shown here is derived from an EMBL/GenBank/DDBJ whole genome shotgun (WGS) entry which is preliminary data.</text>
</comment>
<evidence type="ECO:0008006" key="3">
    <source>
        <dbReference type="Google" id="ProtNLM"/>
    </source>
</evidence>
<name>A0A4U0NCN6_9SPHI</name>
<evidence type="ECO:0000313" key="1">
    <source>
        <dbReference type="EMBL" id="TJZ51777.1"/>
    </source>
</evidence>
<dbReference type="EMBL" id="SUME01000010">
    <property type="protein sequence ID" value="TJZ51777.1"/>
    <property type="molecule type" value="Genomic_DNA"/>
</dbReference>
<dbReference type="InterPro" id="IPR035901">
    <property type="entry name" value="GIY-YIG_endonuc_sf"/>
</dbReference>
<organism evidence="1 2">
    <name type="scientific">Sphingobacterium olei</name>
    <dbReference type="NCBI Taxonomy" id="2571155"/>
    <lineage>
        <taxon>Bacteria</taxon>
        <taxon>Pseudomonadati</taxon>
        <taxon>Bacteroidota</taxon>
        <taxon>Sphingobacteriia</taxon>
        <taxon>Sphingobacteriales</taxon>
        <taxon>Sphingobacteriaceae</taxon>
        <taxon>Sphingobacterium</taxon>
    </lineage>
</organism>
<evidence type="ECO:0000313" key="2">
    <source>
        <dbReference type="Proteomes" id="UP000306808"/>
    </source>
</evidence>
<dbReference type="OrthoDB" id="795217at2"/>
<keyword evidence="2" id="KW-1185">Reference proteome</keyword>
<reference evidence="1 2" key="1">
    <citation type="submission" date="2019-04" db="EMBL/GenBank/DDBJ databases">
        <title>Sphingobacterium olei sp. nov., isolated from oil-contaminated soil.</title>
        <authorList>
            <person name="Liu B."/>
        </authorList>
    </citation>
    <scope>NUCLEOTIDE SEQUENCE [LARGE SCALE GENOMIC DNA]</scope>
    <source>
        <strain evidence="1 2">HAL-9</strain>
    </source>
</reference>